<organism evidence="3 4">
    <name type="scientific">Corallincola holothuriorum</name>
    <dbReference type="NCBI Taxonomy" id="2282215"/>
    <lineage>
        <taxon>Bacteria</taxon>
        <taxon>Pseudomonadati</taxon>
        <taxon>Pseudomonadota</taxon>
        <taxon>Gammaproteobacteria</taxon>
        <taxon>Alteromonadales</taxon>
        <taxon>Psychromonadaceae</taxon>
        <taxon>Corallincola</taxon>
    </lineage>
</organism>
<dbReference type="Gene3D" id="2.60.40.2440">
    <property type="entry name" value="Carbohydrate binding type-21 domain"/>
    <property type="match status" value="2"/>
</dbReference>
<dbReference type="InterPro" id="IPR038175">
    <property type="entry name" value="CBM21_dom_sf"/>
</dbReference>
<gene>
    <name evidence="3" type="ORF">DU002_18285</name>
</gene>
<dbReference type="GO" id="GO:0000164">
    <property type="term" value="C:protein phosphatase type 1 complex"/>
    <property type="evidence" value="ECO:0007669"/>
    <property type="project" value="TreeGrafter"/>
</dbReference>
<proteinExistence type="predicted"/>
<dbReference type="PANTHER" id="PTHR12307:SF36">
    <property type="entry name" value="GLYCOGEN-BINDING SUBUNIT 76A"/>
    <property type="match status" value="1"/>
</dbReference>
<dbReference type="InterPro" id="IPR050782">
    <property type="entry name" value="PP1_regulatory_subunit_3"/>
</dbReference>
<protein>
    <recommendedName>
        <fullName evidence="2">CBM21 domain-containing protein</fullName>
    </recommendedName>
</protein>
<keyword evidence="1" id="KW-1133">Transmembrane helix</keyword>
<evidence type="ECO:0000259" key="2">
    <source>
        <dbReference type="PROSITE" id="PS51159"/>
    </source>
</evidence>
<dbReference type="PROSITE" id="PS51159">
    <property type="entry name" value="CBM21"/>
    <property type="match status" value="2"/>
</dbReference>
<keyword evidence="4" id="KW-1185">Reference proteome</keyword>
<evidence type="ECO:0000256" key="1">
    <source>
        <dbReference type="SAM" id="Phobius"/>
    </source>
</evidence>
<feature type="domain" description="CBM21" evidence="2">
    <location>
        <begin position="84"/>
        <end position="201"/>
    </location>
</feature>
<feature type="domain" description="CBM21" evidence="2">
    <location>
        <begin position="216"/>
        <end position="336"/>
    </location>
</feature>
<reference evidence="3 4" key="1">
    <citation type="submission" date="2018-07" db="EMBL/GenBank/DDBJ databases">
        <title>Corallincola holothuriorum sp. nov., a new facultative anaerobe isolated from sea cucumber Apostichopus japonicus.</title>
        <authorList>
            <person name="Xia H."/>
        </authorList>
    </citation>
    <scope>NUCLEOTIDE SEQUENCE [LARGE SCALE GENOMIC DNA]</scope>
    <source>
        <strain evidence="3 4">C4</strain>
    </source>
</reference>
<evidence type="ECO:0000313" key="3">
    <source>
        <dbReference type="EMBL" id="RCU43829.1"/>
    </source>
</evidence>
<name>A0A368N3I0_9GAMM</name>
<comment type="caution">
    <text evidence="3">The sequence shown here is derived from an EMBL/GenBank/DDBJ whole genome shotgun (WGS) entry which is preliminary data.</text>
</comment>
<dbReference type="GO" id="GO:0008157">
    <property type="term" value="F:protein phosphatase 1 binding"/>
    <property type="evidence" value="ECO:0007669"/>
    <property type="project" value="TreeGrafter"/>
</dbReference>
<dbReference type="InterPro" id="IPR005036">
    <property type="entry name" value="CBM21_dom"/>
</dbReference>
<feature type="transmembrane region" description="Helical" evidence="1">
    <location>
        <begin position="72"/>
        <end position="92"/>
    </location>
</feature>
<sequence length="338" mass="38938">MQLFRCKKQVGFGLKYSDDMIGFSQREKDHKNNICLTQITRRVTTANAEVKVCMFCFLVFNHIVTELYMKKLVVSIALLFISSTSALFAAPVDLIKGSSILHSRYGYNWQSFNFDIRVDNLAYDKKVSIHYRDSDGIWYDRPAVFAGSIDNSQELWQAGWERVTSSPYEKKEPLELEYVIKYEVDGTTYWDNNDGQNYRLFVGEGEQITTPVYADFSVASKPSVYNYNGQETKVPGSFRVSLFLQNLGYAKEVKIHYSYDNWATTYVGDAVFQAQRYLGYASIHYPNDYGTEYWAFTTRGDEAQDSSATQVDYAISYTVNGETYWDNNFGNNYQVPVQ</sequence>
<dbReference type="Proteomes" id="UP000252558">
    <property type="component" value="Unassembled WGS sequence"/>
</dbReference>
<accession>A0A368N3I0</accession>
<dbReference type="AlphaFoldDB" id="A0A368N3I0"/>
<keyword evidence="1" id="KW-0472">Membrane</keyword>
<dbReference type="Pfam" id="PF03370">
    <property type="entry name" value="CBM_21"/>
    <property type="match status" value="2"/>
</dbReference>
<keyword evidence="1" id="KW-0812">Transmembrane</keyword>
<dbReference type="EMBL" id="QPID01000014">
    <property type="protein sequence ID" value="RCU43829.1"/>
    <property type="molecule type" value="Genomic_DNA"/>
</dbReference>
<dbReference type="PANTHER" id="PTHR12307">
    <property type="entry name" value="PROTEIN PHOSPHATASE 1 REGULATORY SUBUNIT"/>
    <property type="match status" value="1"/>
</dbReference>
<evidence type="ECO:0000313" key="4">
    <source>
        <dbReference type="Proteomes" id="UP000252558"/>
    </source>
</evidence>